<reference evidence="2 3" key="1">
    <citation type="submission" date="2016-08" db="EMBL/GenBank/DDBJ databases">
        <authorList>
            <person name="Seilhamer J.J."/>
        </authorList>
    </citation>
    <scope>NUCLEOTIDE SEQUENCE [LARGE SCALE GENOMIC DNA]</scope>
    <source>
        <strain evidence="2 3">HBR26</strain>
    </source>
</reference>
<dbReference type="InterPro" id="IPR055680">
    <property type="entry name" value="DUF7256"/>
</dbReference>
<gene>
    <name evidence="2" type="ORF">GA0061105_101686</name>
</gene>
<protein>
    <recommendedName>
        <fullName evidence="1">DUF7256 domain-containing protein</fullName>
    </recommendedName>
</protein>
<evidence type="ECO:0000259" key="1">
    <source>
        <dbReference type="Pfam" id="PF23917"/>
    </source>
</evidence>
<dbReference type="Proteomes" id="UP000198723">
    <property type="component" value="Unassembled WGS sequence"/>
</dbReference>
<sequence>MPTPSPKFTSSISWIAENSSEVGADTGALVDCWRGPGCARKCSWSARNGGSNENVDIAALGDMRPGMPVASVEAAMASAWKTPAPNNCGKIGPLEKSHRFVLWIDRNGLIGW</sequence>
<dbReference type="STRING" id="1138170.GA0061105_101686"/>
<evidence type="ECO:0000313" key="2">
    <source>
        <dbReference type="EMBL" id="SCB56852.1"/>
    </source>
</evidence>
<accession>A0A1C3XX68</accession>
<name>A0A1C3XX68_9HYPH</name>
<feature type="domain" description="DUF7256" evidence="1">
    <location>
        <begin position="55"/>
        <end position="111"/>
    </location>
</feature>
<dbReference type="AlphaFoldDB" id="A0A1C3XX68"/>
<dbReference type="Pfam" id="PF23917">
    <property type="entry name" value="DUF7256"/>
    <property type="match status" value="1"/>
</dbReference>
<dbReference type="EMBL" id="FMAJ01000001">
    <property type="protein sequence ID" value="SCB56852.1"/>
    <property type="molecule type" value="Genomic_DNA"/>
</dbReference>
<evidence type="ECO:0000313" key="3">
    <source>
        <dbReference type="Proteomes" id="UP000198723"/>
    </source>
</evidence>
<dbReference type="RefSeq" id="WP_425348748.1">
    <property type="nucleotide sequence ID" value="NZ_FMAJ01000001.1"/>
</dbReference>
<proteinExistence type="predicted"/>
<organism evidence="2 3">
    <name type="scientific">Rhizobium aethiopicum</name>
    <dbReference type="NCBI Taxonomy" id="1138170"/>
    <lineage>
        <taxon>Bacteria</taxon>
        <taxon>Pseudomonadati</taxon>
        <taxon>Pseudomonadota</taxon>
        <taxon>Alphaproteobacteria</taxon>
        <taxon>Hyphomicrobiales</taxon>
        <taxon>Rhizobiaceae</taxon>
        <taxon>Rhizobium/Agrobacterium group</taxon>
        <taxon>Rhizobium</taxon>
    </lineage>
</organism>